<proteinExistence type="inferred from homology"/>
<dbReference type="Proteomes" id="UP001153620">
    <property type="component" value="Chromosome 2"/>
</dbReference>
<name>A0A9N9WN00_9DIPT</name>
<keyword evidence="3" id="KW-0539">Nucleus</keyword>
<gene>
    <name evidence="5" type="ORF">CHIRRI_LOCUS4971</name>
</gene>
<evidence type="ECO:0000256" key="2">
    <source>
        <dbReference type="ARBA" id="ARBA00009265"/>
    </source>
</evidence>
<dbReference type="Pfam" id="PF08424">
    <property type="entry name" value="NRDE-2"/>
    <property type="match status" value="1"/>
</dbReference>
<evidence type="ECO:0000313" key="6">
    <source>
        <dbReference type="Proteomes" id="UP001153620"/>
    </source>
</evidence>
<comment type="subcellular location">
    <subcellularLocation>
        <location evidence="1">Nucleus</location>
    </subcellularLocation>
</comment>
<dbReference type="PANTHER" id="PTHR13471">
    <property type="entry name" value="TETRATRICOPEPTIDE-LIKE HELICAL"/>
    <property type="match status" value="1"/>
</dbReference>
<dbReference type="InterPro" id="IPR013633">
    <property type="entry name" value="NRDE-2"/>
</dbReference>
<evidence type="ECO:0000256" key="1">
    <source>
        <dbReference type="ARBA" id="ARBA00004123"/>
    </source>
</evidence>
<organism evidence="5 6">
    <name type="scientific">Chironomus riparius</name>
    <dbReference type="NCBI Taxonomy" id="315576"/>
    <lineage>
        <taxon>Eukaryota</taxon>
        <taxon>Metazoa</taxon>
        <taxon>Ecdysozoa</taxon>
        <taxon>Arthropoda</taxon>
        <taxon>Hexapoda</taxon>
        <taxon>Insecta</taxon>
        <taxon>Pterygota</taxon>
        <taxon>Neoptera</taxon>
        <taxon>Endopterygota</taxon>
        <taxon>Diptera</taxon>
        <taxon>Nematocera</taxon>
        <taxon>Chironomoidea</taxon>
        <taxon>Chironomidae</taxon>
        <taxon>Chironominae</taxon>
        <taxon>Chironomus</taxon>
    </lineage>
</organism>
<evidence type="ECO:0000256" key="4">
    <source>
        <dbReference type="SAM" id="MobiDB-lite"/>
    </source>
</evidence>
<reference evidence="5" key="1">
    <citation type="submission" date="2022-01" db="EMBL/GenBank/DDBJ databases">
        <authorList>
            <person name="King R."/>
        </authorList>
    </citation>
    <scope>NUCLEOTIDE SEQUENCE</scope>
</reference>
<feature type="compositionally biased region" description="Basic and acidic residues" evidence="4">
    <location>
        <begin position="1"/>
        <end position="16"/>
    </location>
</feature>
<feature type="region of interest" description="Disordered" evidence="4">
    <location>
        <begin position="1"/>
        <end position="20"/>
    </location>
</feature>
<accession>A0A9N9WN00</accession>
<protein>
    <submittedName>
        <fullName evidence="5">Uncharacterized protein</fullName>
    </submittedName>
</protein>
<keyword evidence="6" id="KW-1185">Reference proteome</keyword>
<reference evidence="5" key="2">
    <citation type="submission" date="2022-10" db="EMBL/GenBank/DDBJ databases">
        <authorList>
            <consortium name="ENA_rothamsted_submissions"/>
            <consortium name="culmorum"/>
            <person name="King R."/>
        </authorList>
    </citation>
    <scope>NUCLEOTIDE SEQUENCE</scope>
</reference>
<dbReference type="AlphaFoldDB" id="A0A9N9WN00"/>
<dbReference type="GO" id="GO:0031048">
    <property type="term" value="P:regulatory ncRNA-mediated heterochromatin formation"/>
    <property type="evidence" value="ECO:0007669"/>
    <property type="project" value="TreeGrafter"/>
</dbReference>
<dbReference type="GO" id="GO:1902369">
    <property type="term" value="P:negative regulation of RNA catabolic process"/>
    <property type="evidence" value="ECO:0007669"/>
    <property type="project" value="TreeGrafter"/>
</dbReference>
<evidence type="ECO:0000256" key="3">
    <source>
        <dbReference type="ARBA" id="ARBA00023242"/>
    </source>
</evidence>
<comment type="similarity">
    <text evidence="2">Belongs to the NRDE2 family.</text>
</comment>
<sequence length="881" mass="104056">MFAAYRKDADDAKDAETSEFIPHTSFQDNSKALVKVISSDSSESANDSDDNQPKAIQYYKTKPQSTKVELYYLDKDQRIEYLKLESLPKRVLPLYRIMRRFAYYGKQRKFRRYFKRKEKTSKKSLDEPENDEGQQMKIYLNQNQNDIEKWIEYINYKHIISTTQNDKSEKSKLETIEKALHFNTCSQKLTELYLRTIPNVHTSDVVIDLIQDLIAKEPYNVIYWKHLLNTFTSSMGCDVENGLKEYGKALRIIQKSHDSDLLMLQIFKMCCLFLRQAGLNEQFFAVIHLMTSMNINESSDFDRVFYTNEIQNPHLLEYEDLVLSSELPMNELWYRIETIRAICNFLPVKVTSNINQEQMQDPQRYVFNEDICNLVVPLKNSKAYNFDLFIIVLKMFKFPLPYYEIKNELFRTDENEMEDGMNFLSVLLRHTFSSENFNRIFFSIIKDLNISPNYLSFNVEYEPFLNCILKILENCSSSFNDKQNKLVLILWLRLQRLIVIIDQLKLKVERKEQDPVEYTKYKKQIKSKVKNILKTSIYQNDLNIYTEYALIEATLGDNDSCDKILKMAMSAAIDSHQHDRQSELSFYQISLHYCERKLLQNNKDECLAQLKVLTGHCDNPISYFESKIQEIRDDDNSNEIEDYFLPITNKFNLIKAKAYYQLLTQSKKSTLIAVLGHIDAVKEKSLLKEKLYELYVEIFHIKVNEELPNMRSYMEVLSRALLDYPKNIFIMHTIASQYSLRWFDIRKLLLKSPTNESIFYLLIASKYREEQFVGDDAKIYQHRIYNAIDGLMSRKVQGISSVLTWRLYLRAAFNYDFTKCKTILYQLLDSYPMNKQLYLDGARYLPEEHSQLHDLIIEKGLRTHAIAEELEILRTSSHHAG</sequence>
<evidence type="ECO:0000313" key="5">
    <source>
        <dbReference type="EMBL" id="CAG9802055.1"/>
    </source>
</evidence>
<dbReference type="OrthoDB" id="297219at2759"/>
<dbReference type="GO" id="GO:0071013">
    <property type="term" value="C:catalytic step 2 spliceosome"/>
    <property type="evidence" value="ECO:0007669"/>
    <property type="project" value="TreeGrafter"/>
</dbReference>
<dbReference type="EMBL" id="OU895878">
    <property type="protein sequence ID" value="CAG9802055.1"/>
    <property type="molecule type" value="Genomic_DNA"/>
</dbReference>
<dbReference type="PANTHER" id="PTHR13471:SF0">
    <property type="entry name" value="NUCLEAR EXOSOME REGULATOR NRDE2"/>
    <property type="match status" value="1"/>
</dbReference>